<evidence type="ECO:0000313" key="2">
    <source>
        <dbReference type="Proteomes" id="UP000799424"/>
    </source>
</evidence>
<evidence type="ECO:0000313" key="1">
    <source>
        <dbReference type="EMBL" id="KAF2823127.1"/>
    </source>
</evidence>
<dbReference type="EMBL" id="MU006233">
    <property type="protein sequence ID" value="KAF2823127.1"/>
    <property type="molecule type" value="Genomic_DNA"/>
</dbReference>
<dbReference type="Proteomes" id="UP000799424">
    <property type="component" value="Unassembled WGS sequence"/>
</dbReference>
<proteinExistence type="predicted"/>
<organism evidence="1 2">
    <name type="scientific">Ophiobolus disseminans</name>
    <dbReference type="NCBI Taxonomy" id="1469910"/>
    <lineage>
        <taxon>Eukaryota</taxon>
        <taxon>Fungi</taxon>
        <taxon>Dikarya</taxon>
        <taxon>Ascomycota</taxon>
        <taxon>Pezizomycotina</taxon>
        <taxon>Dothideomycetes</taxon>
        <taxon>Pleosporomycetidae</taxon>
        <taxon>Pleosporales</taxon>
        <taxon>Pleosporineae</taxon>
        <taxon>Phaeosphaeriaceae</taxon>
        <taxon>Ophiobolus</taxon>
    </lineage>
</organism>
<evidence type="ECO:0008006" key="3">
    <source>
        <dbReference type="Google" id="ProtNLM"/>
    </source>
</evidence>
<reference evidence="1" key="1">
    <citation type="journal article" date="2020" name="Stud. Mycol.">
        <title>101 Dothideomycetes genomes: a test case for predicting lifestyles and emergence of pathogens.</title>
        <authorList>
            <person name="Haridas S."/>
            <person name="Albert R."/>
            <person name="Binder M."/>
            <person name="Bloem J."/>
            <person name="Labutti K."/>
            <person name="Salamov A."/>
            <person name="Andreopoulos B."/>
            <person name="Baker S."/>
            <person name="Barry K."/>
            <person name="Bills G."/>
            <person name="Bluhm B."/>
            <person name="Cannon C."/>
            <person name="Castanera R."/>
            <person name="Culley D."/>
            <person name="Daum C."/>
            <person name="Ezra D."/>
            <person name="Gonzalez J."/>
            <person name="Henrissat B."/>
            <person name="Kuo A."/>
            <person name="Liang C."/>
            <person name="Lipzen A."/>
            <person name="Lutzoni F."/>
            <person name="Magnuson J."/>
            <person name="Mondo S."/>
            <person name="Nolan M."/>
            <person name="Ohm R."/>
            <person name="Pangilinan J."/>
            <person name="Park H.-J."/>
            <person name="Ramirez L."/>
            <person name="Alfaro M."/>
            <person name="Sun H."/>
            <person name="Tritt A."/>
            <person name="Yoshinaga Y."/>
            <person name="Zwiers L.-H."/>
            <person name="Turgeon B."/>
            <person name="Goodwin S."/>
            <person name="Spatafora J."/>
            <person name="Crous P."/>
            <person name="Grigoriev I."/>
        </authorList>
    </citation>
    <scope>NUCLEOTIDE SEQUENCE</scope>
    <source>
        <strain evidence="1">CBS 113818</strain>
    </source>
</reference>
<name>A0A6A6ZS25_9PLEO</name>
<accession>A0A6A6ZS25</accession>
<dbReference type="AlphaFoldDB" id="A0A6A6ZS25"/>
<sequence length="239" mass="26815">MTDERVALFSYAEWQAKVLRPKLLLVTKGEWFKKAFVGEFSYRTENMSPDNLDYYIGLFLAADKYAYPALEKKTLRIFSVWLFNVIDSMANDESENAIKEFSAIVSTSYDFVDEMPAAPKEAVVRTLVGVIFCHEITNPLGPAAKLVQVVTDTVLKIPEFGADLFREMMRRREMAGQELGRAHLAFIVKVKCLVCDAEWFLATENGELGHCWGCGAAGLLGLGGRGWLWSEVVRLLGVV</sequence>
<keyword evidence="2" id="KW-1185">Reference proteome</keyword>
<gene>
    <name evidence="1" type="ORF">CC86DRAFT_458191</name>
</gene>
<protein>
    <recommendedName>
        <fullName evidence="3">BTB domain-containing protein</fullName>
    </recommendedName>
</protein>